<dbReference type="AlphaFoldDB" id="A0A7W7N7S0"/>
<accession>A0A7W7N7S0</accession>
<evidence type="ECO:0000313" key="2">
    <source>
        <dbReference type="EMBL" id="MBB4801617.1"/>
    </source>
</evidence>
<reference evidence="2 3" key="1">
    <citation type="submission" date="2020-08" db="EMBL/GenBank/DDBJ databases">
        <title>Functional genomics of gut bacteria from endangered species of beetles.</title>
        <authorList>
            <person name="Carlos-Shanley C."/>
        </authorList>
    </citation>
    <scope>NUCLEOTIDE SEQUENCE [LARGE SCALE GENOMIC DNA]</scope>
    <source>
        <strain evidence="2 3">S00142</strain>
    </source>
</reference>
<keyword evidence="1" id="KW-0472">Membrane</keyword>
<sequence length="178" mass="21477">MGFGFNLFFVFILLPLTFLLLLIWLIKRKRVFGKTIGLLWLGIFGLVLFSVTIRWLTGKTELEKKDYYGQYIVDRDFFPGKQSDWQYDNFRFEIKENDSIYFYVTDKDRIVKRYRGTIKTTTTYNSERLILNMNQPIHHIMSSNPTTYRSAWSFYLVFYSPKFNNVYFKKGKWKPIDN</sequence>
<dbReference type="EMBL" id="JACHLD010000002">
    <property type="protein sequence ID" value="MBB4801617.1"/>
    <property type="molecule type" value="Genomic_DNA"/>
</dbReference>
<dbReference type="Proteomes" id="UP000561681">
    <property type="component" value="Unassembled WGS sequence"/>
</dbReference>
<proteinExistence type="predicted"/>
<dbReference type="RefSeq" id="WP_184160243.1">
    <property type="nucleotide sequence ID" value="NZ_JACHLD010000002.1"/>
</dbReference>
<comment type="caution">
    <text evidence="2">The sequence shown here is derived from an EMBL/GenBank/DDBJ whole genome shotgun (WGS) entry which is preliminary data.</text>
</comment>
<gene>
    <name evidence="2" type="ORF">HNP37_001678</name>
</gene>
<evidence type="ECO:0000256" key="1">
    <source>
        <dbReference type="SAM" id="Phobius"/>
    </source>
</evidence>
<name>A0A7W7N7S0_9FLAO</name>
<keyword evidence="1" id="KW-0812">Transmembrane</keyword>
<evidence type="ECO:0000313" key="3">
    <source>
        <dbReference type="Proteomes" id="UP000561681"/>
    </source>
</evidence>
<keyword evidence="1" id="KW-1133">Transmembrane helix</keyword>
<feature type="transmembrane region" description="Helical" evidence="1">
    <location>
        <begin position="6"/>
        <end position="26"/>
    </location>
</feature>
<feature type="transmembrane region" description="Helical" evidence="1">
    <location>
        <begin position="38"/>
        <end position="56"/>
    </location>
</feature>
<protein>
    <submittedName>
        <fullName evidence="2">Uncharacterized protein</fullName>
    </submittedName>
</protein>
<keyword evidence="3" id="KW-1185">Reference proteome</keyword>
<organism evidence="2 3">
    <name type="scientific">Flavobacterium nitrogenifigens</name>
    <dbReference type="NCBI Taxonomy" id="1617283"/>
    <lineage>
        <taxon>Bacteria</taxon>
        <taxon>Pseudomonadati</taxon>
        <taxon>Bacteroidota</taxon>
        <taxon>Flavobacteriia</taxon>
        <taxon>Flavobacteriales</taxon>
        <taxon>Flavobacteriaceae</taxon>
        <taxon>Flavobacterium</taxon>
    </lineage>
</organism>